<organism evidence="1 2">
    <name type="scientific">Bryocella elongata</name>
    <dbReference type="NCBI Taxonomy" id="863522"/>
    <lineage>
        <taxon>Bacteria</taxon>
        <taxon>Pseudomonadati</taxon>
        <taxon>Acidobacteriota</taxon>
        <taxon>Terriglobia</taxon>
        <taxon>Terriglobales</taxon>
        <taxon>Acidobacteriaceae</taxon>
        <taxon>Bryocella</taxon>
    </lineage>
</organism>
<dbReference type="PROSITE" id="PS51257">
    <property type="entry name" value="PROKAR_LIPOPROTEIN"/>
    <property type="match status" value="1"/>
</dbReference>
<dbReference type="InterPro" id="IPR006311">
    <property type="entry name" value="TAT_signal"/>
</dbReference>
<dbReference type="Pfam" id="PF13668">
    <property type="entry name" value="Ferritin_2"/>
    <property type="match status" value="1"/>
</dbReference>
<dbReference type="NCBIfam" id="TIGR01409">
    <property type="entry name" value="TAT_signal_seq"/>
    <property type="match status" value="1"/>
</dbReference>
<dbReference type="PANTHER" id="PTHR31694:SF26">
    <property type="entry name" value="OS05G0151100 PROTEIN"/>
    <property type="match status" value="1"/>
</dbReference>
<reference evidence="1 2" key="1">
    <citation type="submission" date="2016-10" db="EMBL/GenBank/DDBJ databases">
        <authorList>
            <person name="de Groot N.N."/>
        </authorList>
    </citation>
    <scope>NUCLEOTIDE SEQUENCE [LARGE SCALE GENOMIC DNA]</scope>
    <source>
        <strain evidence="1 2">DSM 22489</strain>
    </source>
</reference>
<sequence>MQPKISSLIDKALSRRSFLTGVSAVAAGTVLAGCGDNSTPVTSTPTTPTALTDADYLNFALNLEYLEAEFYLRAATGSGLAAADTGNSTSKTTGGAAVSGLTSVQSQYIYEIAQNELDHVRFLRSALGSSAVAAPTIELTASFNTLASAAGLGASFNPFLNFSNFLIGAFIFEDVGVTAYHGAAKLLTSKTNLTAAAEIMAVEAYHAGSIRSQIVASGSSLISTANAVSGVRSSLGGGNETTLSATSVVAASATTSIAFDRTTDQVLHIVYGTGGGAGVKGGVFFPSGLNGNISVTAA</sequence>
<dbReference type="PROSITE" id="PS51318">
    <property type="entry name" value="TAT"/>
    <property type="match status" value="1"/>
</dbReference>
<protein>
    <submittedName>
        <fullName evidence="1">Tat (Twin-arginine translocation) pathway signal sequence</fullName>
    </submittedName>
</protein>
<keyword evidence="2" id="KW-1185">Reference proteome</keyword>
<dbReference type="InterPro" id="IPR009078">
    <property type="entry name" value="Ferritin-like_SF"/>
</dbReference>
<dbReference type="RefSeq" id="WP_200821509.1">
    <property type="nucleotide sequence ID" value="NZ_FNVA01000002.1"/>
</dbReference>
<evidence type="ECO:0000313" key="2">
    <source>
        <dbReference type="Proteomes" id="UP000236728"/>
    </source>
</evidence>
<gene>
    <name evidence="1" type="ORF">SAMN05421819_1777</name>
</gene>
<dbReference type="InterPro" id="IPR019546">
    <property type="entry name" value="TAT_signal_bac_arc"/>
</dbReference>
<evidence type="ECO:0000313" key="1">
    <source>
        <dbReference type="EMBL" id="SEG03885.1"/>
    </source>
</evidence>
<dbReference type="EMBL" id="FNVA01000002">
    <property type="protein sequence ID" value="SEG03885.1"/>
    <property type="molecule type" value="Genomic_DNA"/>
</dbReference>
<accession>A0A1H5WX66</accession>
<dbReference type="Proteomes" id="UP000236728">
    <property type="component" value="Unassembled WGS sequence"/>
</dbReference>
<proteinExistence type="predicted"/>
<name>A0A1H5WX66_9BACT</name>
<dbReference type="PANTHER" id="PTHR31694">
    <property type="entry name" value="DESICCATION-LIKE PROTEIN"/>
    <property type="match status" value="1"/>
</dbReference>
<dbReference type="SUPFAM" id="SSF47240">
    <property type="entry name" value="Ferritin-like"/>
    <property type="match status" value="1"/>
</dbReference>
<dbReference type="AlphaFoldDB" id="A0A1H5WX66"/>
<dbReference type="InterPro" id="IPR052965">
    <property type="entry name" value="Pigment-catalase-like"/>
</dbReference>